<evidence type="ECO:0000313" key="3">
    <source>
        <dbReference type="EMBL" id="VDP16391.1"/>
    </source>
</evidence>
<dbReference type="Pfam" id="PF02752">
    <property type="entry name" value="Arrestin_C"/>
    <property type="match status" value="1"/>
</dbReference>
<dbReference type="SUPFAM" id="SSF81296">
    <property type="entry name" value="E set domains"/>
    <property type="match status" value="2"/>
</dbReference>
<accession>A0A183IXF5</accession>
<dbReference type="Gene3D" id="2.60.40.640">
    <property type="match status" value="2"/>
</dbReference>
<dbReference type="InterPro" id="IPR011021">
    <property type="entry name" value="Arrestin-like_N"/>
</dbReference>
<reference evidence="5" key="1">
    <citation type="submission" date="2016-06" db="UniProtKB">
        <authorList>
            <consortium name="WormBaseParasite"/>
        </authorList>
    </citation>
    <scope>IDENTIFICATION</scope>
</reference>
<name>A0A183IXF5_9BILA</name>
<feature type="domain" description="Arrestin C-terminal-like" evidence="2">
    <location>
        <begin position="217"/>
        <end position="352"/>
    </location>
</feature>
<sequence length="414" mass="46133">MMNSEMDSENVYDVQKFDITYERADGVYYAEDDVNGNICIVLSSPLRVQELRLTFKGRAKWDCPSEAVLQLNSVHNRSHDATSEVVFYDKEVVLVDRLPGKDLTGAFVLSPGSHILPFTFPLPKHVETSFEDKNGTCFLLASQLLPCSIRSCDTGFCVLGSIRYFCQAVLSRPWNHDFVTERPFTVLKKESTLDSNCLDLLKPVSRNDSEKVTTCCNSGVISCETSLPKQLFFPGETVFGSMKVSSDSRCKLTKLVTRLEQKISYPPRASGKNAATSNRVVLENDLAKQLGSHSKMDWLNEKLLVIPSLPPSVKSLTIASIEYEVQMEFSFAGSTDQVLYLQIPIVVGSVFCVPPLIELLSSSDGKKSLLSLVPHAGSYRLEDCVFGKTVFEMKNNPSSFNLVEFVPRYPVIEI</sequence>
<dbReference type="InterPro" id="IPR014756">
    <property type="entry name" value="Ig_E-set"/>
</dbReference>
<dbReference type="GO" id="GO:0015031">
    <property type="term" value="P:protein transport"/>
    <property type="evidence" value="ECO:0007669"/>
    <property type="project" value="TreeGrafter"/>
</dbReference>
<evidence type="ECO:0000256" key="1">
    <source>
        <dbReference type="ARBA" id="ARBA00005298"/>
    </source>
</evidence>
<dbReference type="PANTHER" id="PTHR11188">
    <property type="entry name" value="ARRESTIN DOMAIN CONTAINING PROTEIN"/>
    <property type="match status" value="1"/>
</dbReference>
<dbReference type="PANTHER" id="PTHR11188:SF176">
    <property type="entry name" value="ARRESTIN DOMAIN-CONTAINING PROTEIN 1"/>
    <property type="match status" value="1"/>
</dbReference>
<dbReference type="WBParaSite" id="SBAD_0000861201-mRNA-1">
    <property type="protein sequence ID" value="SBAD_0000861201-mRNA-1"/>
    <property type="gene ID" value="SBAD_0000861201"/>
</dbReference>
<dbReference type="AlphaFoldDB" id="A0A183IXF5"/>
<dbReference type="Proteomes" id="UP000270296">
    <property type="component" value="Unassembled WGS sequence"/>
</dbReference>
<reference evidence="3 4" key="2">
    <citation type="submission" date="2018-11" db="EMBL/GenBank/DDBJ databases">
        <authorList>
            <consortium name="Pathogen Informatics"/>
        </authorList>
    </citation>
    <scope>NUCLEOTIDE SEQUENCE [LARGE SCALE GENOMIC DNA]</scope>
</reference>
<dbReference type="Pfam" id="PF00339">
    <property type="entry name" value="Arrestin_N"/>
    <property type="match status" value="1"/>
</dbReference>
<evidence type="ECO:0000313" key="4">
    <source>
        <dbReference type="Proteomes" id="UP000270296"/>
    </source>
</evidence>
<dbReference type="GO" id="GO:0005737">
    <property type="term" value="C:cytoplasm"/>
    <property type="evidence" value="ECO:0007669"/>
    <property type="project" value="TreeGrafter"/>
</dbReference>
<gene>
    <name evidence="3" type="ORF">SBAD_LOCUS8303</name>
</gene>
<evidence type="ECO:0000259" key="2">
    <source>
        <dbReference type="SMART" id="SM01017"/>
    </source>
</evidence>
<dbReference type="InterPro" id="IPR014752">
    <property type="entry name" value="Arrestin-like_C"/>
</dbReference>
<dbReference type="SMART" id="SM01017">
    <property type="entry name" value="Arrestin_C"/>
    <property type="match status" value="1"/>
</dbReference>
<keyword evidence="4" id="KW-1185">Reference proteome</keyword>
<dbReference type="InterPro" id="IPR050357">
    <property type="entry name" value="Arrestin_domain-protein"/>
</dbReference>
<protein>
    <submittedName>
        <fullName evidence="5">Arrestin_C domain-containing protein</fullName>
    </submittedName>
</protein>
<proteinExistence type="inferred from homology"/>
<dbReference type="EMBL" id="UZAM01011460">
    <property type="protein sequence ID" value="VDP16391.1"/>
    <property type="molecule type" value="Genomic_DNA"/>
</dbReference>
<dbReference type="OrthoDB" id="2333384at2759"/>
<evidence type="ECO:0000313" key="5">
    <source>
        <dbReference type="WBParaSite" id="SBAD_0000861201-mRNA-1"/>
    </source>
</evidence>
<dbReference type="InterPro" id="IPR011022">
    <property type="entry name" value="Arrestin_C-like"/>
</dbReference>
<comment type="similarity">
    <text evidence="1">Belongs to the arrestin family.</text>
</comment>
<organism evidence="5">
    <name type="scientific">Soboliphyme baturini</name>
    <dbReference type="NCBI Taxonomy" id="241478"/>
    <lineage>
        <taxon>Eukaryota</taxon>
        <taxon>Metazoa</taxon>
        <taxon>Ecdysozoa</taxon>
        <taxon>Nematoda</taxon>
        <taxon>Enoplea</taxon>
        <taxon>Dorylaimia</taxon>
        <taxon>Dioctophymatida</taxon>
        <taxon>Dioctophymatoidea</taxon>
        <taxon>Soboliphymatidae</taxon>
        <taxon>Soboliphyme</taxon>
    </lineage>
</organism>